<comment type="caution">
    <text evidence="1">The sequence shown here is derived from an EMBL/GenBank/DDBJ whole genome shotgun (WGS) entry which is preliminary data.</text>
</comment>
<dbReference type="Pfam" id="PF20174">
    <property type="entry name" value="DUF6540"/>
    <property type="match status" value="1"/>
</dbReference>
<accession>A0A8H4TMK3</accession>
<dbReference type="InterPro" id="IPR046670">
    <property type="entry name" value="DUF6540"/>
</dbReference>
<dbReference type="Proteomes" id="UP000604273">
    <property type="component" value="Unassembled WGS sequence"/>
</dbReference>
<reference evidence="1" key="2">
    <citation type="submission" date="2020-05" db="EMBL/GenBank/DDBJ databases">
        <authorList>
            <person name="Kim H.-S."/>
            <person name="Proctor R.H."/>
            <person name="Brown D.W."/>
        </authorList>
    </citation>
    <scope>NUCLEOTIDE SEQUENCE</scope>
    <source>
        <strain evidence="1">NRRL 45417</strain>
    </source>
</reference>
<organism evidence="1 2">
    <name type="scientific">Fusarium gaditjirri</name>
    <dbReference type="NCBI Taxonomy" id="282569"/>
    <lineage>
        <taxon>Eukaryota</taxon>
        <taxon>Fungi</taxon>
        <taxon>Dikarya</taxon>
        <taxon>Ascomycota</taxon>
        <taxon>Pezizomycotina</taxon>
        <taxon>Sordariomycetes</taxon>
        <taxon>Hypocreomycetidae</taxon>
        <taxon>Hypocreales</taxon>
        <taxon>Nectriaceae</taxon>
        <taxon>Fusarium</taxon>
        <taxon>Fusarium nisikadoi species complex</taxon>
    </lineage>
</organism>
<dbReference type="AlphaFoldDB" id="A0A8H4TMK3"/>
<gene>
    <name evidence="1" type="ORF">FGADI_760</name>
</gene>
<keyword evidence="2" id="KW-1185">Reference proteome</keyword>
<dbReference type="EMBL" id="JABFAI010000015">
    <property type="protein sequence ID" value="KAF4960681.1"/>
    <property type="molecule type" value="Genomic_DNA"/>
</dbReference>
<evidence type="ECO:0000313" key="1">
    <source>
        <dbReference type="EMBL" id="KAF4960681.1"/>
    </source>
</evidence>
<sequence length="135" mass="15363">MVYYPVYLVESLGMPRNHHAIFIKTGDKEEGTIFNVTGNAMNGFNLEIRETSQSPRLEATFESWAEIGVIAITDLPRVKEICEANPPPGKQYDGLKRIDPAKPLRRCQEWTRETIGHLREQGVLLHDNKIMGKDL</sequence>
<protein>
    <submittedName>
        <fullName evidence="1">Uncharacterized protein</fullName>
    </submittedName>
</protein>
<dbReference type="OrthoDB" id="4135672at2759"/>
<name>A0A8H4TMK3_9HYPO</name>
<reference evidence="1" key="1">
    <citation type="journal article" date="2020" name="BMC Genomics">
        <title>Correction to: Identification and distribution of gene clusters required for synthesis of sphingolipid metabolism inhibitors in diverse species of the filamentous fungus Fusarium.</title>
        <authorList>
            <person name="Kim H.S."/>
            <person name="Lohmar J.M."/>
            <person name="Busman M."/>
            <person name="Brown D.W."/>
            <person name="Naumann T.A."/>
            <person name="Divon H.H."/>
            <person name="Lysoe E."/>
            <person name="Uhlig S."/>
            <person name="Proctor R.H."/>
        </authorList>
    </citation>
    <scope>NUCLEOTIDE SEQUENCE</scope>
    <source>
        <strain evidence="1">NRRL 45417</strain>
    </source>
</reference>
<proteinExistence type="predicted"/>
<evidence type="ECO:0000313" key="2">
    <source>
        <dbReference type="Proteomes" id="UP000604273"/>
    </source>
</evidence>